<dbReference type="InterPro" id="IPR053135">
    <property type="entry name" value="AKR2_Oxidoreductase"/>
</dbReference>
<accession>A0A7T8B8V3</accession>
<dbReference type="GO" id="GO:0051536">
    <property type="term" value="F:iron-sulfur cluster binding"/>
    <property type="evidence" value="ECO:0007669"/>
    <property type="project" value="UniProtKB-KW"/>
</dbReference>
<evidence type="ECO:0000256" key="2">
    <source>
        <dbReference type="ARBA" id="ARBA00023004"/>
    </source>
</evidence>
<evidence type="ECO:0000313" key="6">
    <source>
        <dbReference type="Proteomes" id="UP000595917"/>
    </source>
</evidence>
<evidence type="ECO:0000256" key="3">
    <source>
        <dbReference type="ARBA" id="ARBA00023014"/>
    </source>
</evidence>
<dbReference type="PANTHER" id="PTHR43312">
    <property type="entry name" value="D-THREO-ALDOSE 1-DEHYDROGENASE"/>
    <property type="match status" value="1"/>
</dbReference>
<feature type="domain" description="4Fe-4S ferredoxin-type" evidence="4">
    <location>
        <begin position="335"/>
        <end position="363"/>
    </location>
</feature>
<sequence>MLYNKFKDKNLSALGMGAMRLPTQGGSWDAPVDEEKAREIIEYVYEQGVNYFDTAFLYHSGESEKVLGRALAQYPRESFYLADKFWYQSMTPDMTIKQFFEIQLDRCGVEYFDFYLVHNVSDETIEDYFELDRTQKMMEYLESEKAAGRIRHMGFSCHSSTENMVRFLDFHDFDFVQIQCNYLDWTFQDARGKYEILTERGIQVVVMEPVRGGALASHGERLNALLKAARPDESVAAWAFRFLQSLENVAVVLSGMSTMDQARDNAKTFGSRLPLNEAEKGLLETVMAEKLDLVPCTACRYCQTCPRNLDIPALISLYNESLIDRNGAMWGIRALSEEQQPGNCVSCGICSKACPQGIDIPGVLAGLDRIIQEAE</sequence>
<dbReference type="Proteomes" id="UP000595917">
    <property type="component" value="Chromosome"/>
</dbReference>
<evidence type="ECO:0000259" key="4">
    <source>
        <dbReference type="PROSITE" id="PS51379"/>
    </source>
</evidence>
<dbReference type="PROSITE" id="PS00198">
    <property type="entry name" value="4FE4S_FER_1"/>
    <property type="match status" value="1"/>
</dbReference>
<dbReference type="KEGG" id="bhc:JFL75_12180"/>
<proteinExistence type="predicted"/>
<organism evidence="5 6">
    <name type="scientific">Breznakiella homolactica</name>
    <dbReference type="NCBI Taxonomy" id="2798577"/>
    <lineage>
        <taxon>Bacteria</taxon>
        <taxon>Pseudomonadati</taxon>
        <taxon>Spirochaetota</taxon>
        <taxon>Spirochaetia</taxon>
        <taxon>Spirochaetales</taxon>
        <taxon>Breznakiellaceae</taxon>
        <taxon>Breznakiella</taxon>
    </lineage>
</organism>
<gene>
    <name evidence="5" type="ORF">JFL75_12180</name>
</gene>
<dbReference type="CDD" id="cd19096">
    <property type="entry name" value="AKR_Fe-S_oxidoreductase"/>
    <property type="match status" value="1"/>
</dbReference>
<keyword evidence="3" id="KW-0411">Iron-sulfur</keyword>
<dbReference type="Gene3D" id="3.20.20.100">
    <property type="entry name" value="NADP-dependent oxidoreductase domain"/>
    <property type="match status" value="1"/>
</dbReference>
<keyword evidence="1" id="KW-0479">Metal-binding</keyword>
<dbReference type="InterPro" id="IPR023210">
    <property type="entry name" value="NADP_OxRdtase_dom"/>
</dbReference>
<dbReference type="RefSeq" id="WP_215625007.1">
    <property type="nucleotide sequence ID" value="NZ_CP067089.2"/>
</dbReference>
<protein>
    <submittedName>
        <fullName evidence="5">Aldo/keto reductase</fullName>
    </submittedName>
</protein>
<dbReference type="InterPro" id="IPR017896">
    <property type="entry name" value="4Fe4S_Fe-S-bd"/>
</dbReference>
<keyword evidence="6" id="KW-1185">Reference proteome</keyword>
<reference evidence="5" key="1">
    <citation type="submission" date="2021-01" db="EMBL/GenBank/DDBJ databases">
        <title>Description of Breznakiella homolactica.</title>
        <authorList>
            <person name="Song Y."/>
            <person name="Brune A."/>
        </authorList>
    </citation>
    <scope>NUCLEOTIDE SEQUENCE</scope>
    <source>
        <strain evidence="5">RmG30</strain>
    </source>
</reference>
<dbReference type="SUPFAM" id="SSF46548">
    <property type="entry name" value="alpha-helical ferredoxin"/>
    <property type="match status" value="1"/>
</dbReference>
<dbReference type="Pfam" id="PF00248">
    <property type="entry name" value="Aldo_ket_red"/>
    <property type="match status" value="1"/>
</dbReference>
<dbReference type="PANTHER" id="PTHR43312:SF2">
    <property type="entry name" value="OXIDOREDUCTASE"/>
    <property type="match status" value="1"/>
</dbReference>
<evidence type="ECO:0000313" key="5">
    <source>
        <dbReference type="EMBL" id="QQO07701.1"/>
    </source>
</evidence>
<name>A0A7T8B8V3_9SPIR</name>
<dbReference type="AlphaFoldDB" id="A0A7T8B8V3"/>
<dbReference type="InterPro" id="IPR036812">
    <property type="entry name" value="NAD(P)_OxRdtase_dom_sf"/>
</dbReference>
<dbReference type="PROSITE" id="PS51379">
    <property type="entry name" value="4FE4S_FER_2"/>
    <property type="match status" value="1"/>
</dbReference>
<dbReference type="GO" id="GO:0046872">
    <property type="term" value="F:metal ion binding"/>
    <property type="evidence" value="ECO:0007669"/>
    <property type="project" value="UniProtKB-KW"/>
</dbReference>
<dbReference type="InterPro" id="IPR017900">
    <property type="entry name" value="4Fe4S_Fe_S_CS"/>
</dbReference>
<dbReference type="EMBL" id="CP067089">
    <property type="protein sequence ID" value="QQO07701.1"/>
    <property type="molecule type" value="Genomic_DNA"/>
</dbReference>
<dbReference type="Pfam" id="PF13534">
    <property type="entry name" value="Fer4_17"/>
    <property type="match status" value="1"/>
</dbReference>
<dbReference type="SUPFAM" id="SSF51430">
    <property type="entry name" value="NAD(P)-linked oxidoreductase"/>
    <property type="match status" value="1"/>
</dbReference>
<keyword evidence="2" id="KW-0408">Iron</keyword>
<evidence type="ECO:0000256" key="1">
    <source>
        <dbReference type="ARBA" id="ARBA00022723"/>
    </source>
</evidence>